<dbReference type="RefSeq" id="WP_110265201.1">
    <property type="nucleotide sequence ID" value="NZ_JBHSCS010000004.1"/>
</dbReference>
<gene>
    <name evidence="7" type="ORF">C8D93_10581</name>
</gene>
<feature type="transmembrane region" description="Helical" evidence="6">
    <location>
        <begin position="24"/>
        <end position="42"/>
    </location>
</feature>
<dbReference type="GO" id="GO:0005886">
    <property type="term" value="C:plasma membrane"/>
    <property type="evidence" value="ECO:0007669"/>
    <property type="project" value="UniProtKB-SubCell"/>
</dbReference>
<dbReference type="EMBL" id="QICN01000005">
    <property type="protein sequence ID" value="PXV67725.1"/>
    <property type="molecule type" value="Genomic_DNA"/>
</dbReference>
<keyword evidence="5 6" id="KW-0472">Membrane</keyword>
<keyword evidence="3 6" id="KW-0812">Transmembrane</keyword>
<name>A0A318ECI4_9GAMM</name>
<keyword evidence="8" id="KW-1185">Reference proteome</keyword>
<evidence type="ECO:0000256" key="5">
    <source>
        <dbReference type="ARBA" id="ARBA00023136"/>
    </source>
</evidence>
<evidence type="ECO:0000256" key="3">
    <source>
        <dbReference type="ARBA" id="ARBA00022692"/>
    </source>
</evidence>
<sequence>MRHTLQLAYTFATDALRWLLQSRGVRSVLGVTAGALILWLAWRYRSGLHALILNASPLLLLLSIALGILANYLTGLPFRLFLAQHGISIRFRRAGWLQLAAQVTKYIPGKVWSAVLQAQLIGTHRIGGTLLAGMDASIFLMLTLSGLGVALLLVHLTFFGAILWLVTWFAGVALISSKALLARLANTLSATRAGEASTLEPAAGPRSSAMSFAAGGLLHAVVHTASIVTLLMATTDFDAQSLSIAAASVLLAWVIGNLAVVVPTGLGVREVTFIGLSQALALPAEIETLAAVSILIRLAQLVQDVITAGVVVPAIVRPRALE</sequence>
<evidence type="ECO:0000256" key="2">
    <source>
        <dbReference type="ARBA" id="ARBA00022475"/>
    </source>
</evidence>
<dbReference type="Pfam" id="PF03706">
    <property type="entry name" value="LPG_synthase_TM"/>
    <property type="match status" value="1"/>
</dbReference>
<evidence type="ECO:0000256" key="4">
    <source>
        <dbReference type="ARBA" id="ARBA00022989"/>
    </source>
</evidence>
<protein>
    <submittedName>
        <fullName evidence="7">Lysylphosphatidylglycerol synthase-like protein</fullName>
    </submittedName>
</protein>
<dbReference type="InterPro" id="IPR022791">
    <property type="entry name" value="L-PG_synthase/AglD"/>
</dbReference>
<feature type="transmembrane region" description="Helical" evidence="6">
    <location>
        <begin position="244"/>
        <end position="268"/>
    </location>
</feature>
<comment type="subcellular location">
    <subcellularLocation>
        <location evidence="1">Cell membrane</location>
        <topology evidence="1">Multi-pass membrane protein</topology>
    </subcellularLocation>
</comment>
<evidence type="ECO:0000313" key="7">
    <source>
        <dbReference type="EMBL" id="PXV67725.1"/>
    </source>
</evidence>
<keyword evidence="4 6" id="KW-1133">Transmembrane helix</keyword>
<dbReference type="AlphaFoldDB" id="A0A318ECI4"/>
<evidence type="ECO:0000313" key="8">
    <source>
        <dbReference type="Proteomes" id="UP000248330"/>
    </source>
</evidence>
<dbReference type="OrthoDB" id="6023292at2"/>
<proteinExistence type="predicted"/>
<feature type="transmembrane region" description="Helical" evidence="6">
    <location>
        <begin position="48"/>
        <end position="73"/>
    </location>
</feature>
<feature type="transmembrane region" description="Helical" evidence="6">
    <location>
        <begin position="162"/>
        <end position="182"/>
    </location>
</feature>
<evidence type="ECO:0000256" key="1">
    <source>
        <dbReference type="ARBA" id="ARBA00004651"/>
    </source>
</evidence>
<organism evidence="7 8">
    <name type="scientific">Sinimarinibacterium flocculans</name>
    <dbReference type="NCBI Taxonomy" id="985250"/>
    <lineage>
        <taxon>Bacteria</taxon>
        <taxon>Pseudomonadati</taxon>
        <taxon>Pseudomonadota</taxon>
        <taxon>Gammaproteobacteria</taxon>
        <taxon>Nevskiales</taxon>
        <taxon>Nevskiaceae</taxon>
        <taxon>Sinimarinibacterium</taxon>
    </lineage>
</organism>
<comment type="caution">
    <text evidence="7">The sequence shown here is derived from an EMBL/GenBank/DDBJ whole genome shotgun (WGS) entry which is preliminary data.</text>
</comment>
<dbReference type="Proteomes" id="UP000248330">
    <property type="component" value="Unassembled WGS sequence"/>
</dbReference>
<feature type="transmembrane region" description="Helical" evidence="6">
    <location>
        <begin position="138"/>
        <end position="156"/>
    </location>
</feature>
<keyword evidence="2" id="KW-1003">Cell membrane</keyword>
<evidence type="ECO:0000256" key="6">
    <source>
        <dbReference type="SAM" id="Phobius"/>
    </source>
</evidence>
<reference evidence="7 8" key="1">
    <citation type="submission" date="2018-04" db="EMBL/GenBank/DDBJ databases">
        <title>Genomic Encyclopedia of Type Strains, Phase IV (KMG-IV): sequencing the most valuable type-strain genomes for metagenomic binning, comparative biology and taxonomic classification.</title>
        <authorList>
            <person name="Goeker M."/>
        </authorList>
    </citation>
    <scope>NUCLEOTIDE SEQUENCE [LARGE SCALE GENOMIC DNA]</scope>
    <source>
        <strain evidence="7 8">DSM 104150</strain>
    </source>
</reference>
<feature type="transmembrane region" description="Helical" evidence="6">
    <location>
        <begin position="212"/>
        <end position="232"/>
    </location>
</feature>
<accession>A0A318ECI4</accession>